<feature type="chain" id="PRO_5041059539" evidence="1">
    <location>
        <begin position="25"/>
        <end position="163"/>
    </location>
</feature>
<evidence type="ECO:0000313" key="3">
    <source>
        <dbReference type="EMBL" id="OTF94269.1"/>
    </source>
</evidence>
<reference evidence="3" key="2">
    <citation type="submission" date="2017-02" db="EMBL/GenBank/DDBJ databases">
        <title>Sunflower complete genome.</title>
        <authorList>
            <person name="Langlade N."/>
            <person name="Munos S."/>
        </authorList>
    </citation>
    <scope>NUCLEOTIDE SEQUENCE [LARGE SCALE GENOMIC DNA]</scope>
    <source>
        <tissue evidence="3">Leaves</tissue>
    </source>
</reference>
<dbReference type="PANTHER" id="PTHR47273">
    <property type="entry name" value="EXPRESSED PROTEIN"/>
    <property type="match status" value="1"/>
</dbReference>
<keyword evidence="4" id="KW-1185">Reference proteome</keyword>
<dbReference type="InParanoid" id="A0A251S5Y9"/>
<keyword evidence="1" id="KW-0732">Signal</keyword>
<dbReference type="PANTHER" id="PTHR47273:SF6">
    <property type="entry name" value="POLLEN OLE E 1 ALLERGEN AND EXTENSIN FAMILY PROTEIN"/>
    <property type="match status" value="1"/>
</dbReference>
<dbReference type="AlphaFoldDB" id="A0A251S5Y9"/>
<evidence type="ECO:0000313" key="4">
    <source>
        <dbReference type="Proteomes" id="UP000215914"/>
    </source>
</evidence>
<name>A0A251S5Y9_HELAN</name>
<dbReference type="Gramene" id="mRNA:HanXRQr2_Chr15g0679011">
    <property type="protein sequence ID" value="mRNA:HanXRQr2_Chr15g0679011"/>
    <property type="gene ID" value="HanXRQr2_Chr15g0679011"/>
</dbReference>
<sequence length="163" mass="18252">MYHTKMMIGYTSFMLFIFLAPSVAFLTDDMARQAGYGEEKLSTVVVSGALICDDESHPIPGASVAVWCGTDRKSIIRGKTDEYGDFLIDLPSHLHAIPDMEKRCRVRIVGVPNKSPCHRHQHRAKHTAQIKLLSSGNGVRTYSTHQIHLSTRSHPFRGHVINK</sequence>
<dbReference type="Proteomes" id="UP000215914">
    <property type="component" value="Chromosome 15"/>
</dbReference>
<organism evidence="3 4">
    <name type="scientific">Helianthus annuus</name>
    <name type="common">Common sunflower</name>
    <dbReference type="NCBI Taxonomy" id="4232"/>
    <lineage>
        <taxon>Eukaryota</taxon>
        <taxon>Viridiplantae</taxon>
        <taxon>Streptophyta</taxon>
        <taxon>Embryophyta</taxon>
        <taxon>Tracheophyta</taxon>
        <taxon>Spermatophyta</taxon>
        <taxon>Magnoliopsida</taxon>
        <taxon>eudicotyledons</taxon>
        <taxon>Gunneridae</taxon>
        <taxon>Pentapetalae</taxon>
        <taxon>asterids</taxon>
        <taxon>campanulids</taxon>
        <taxon>Asterales</taxon>
        <taxon>Asteraceae</taxon>
        <taxon>Asteroideae</taxon>
        <taxon>Heliantheae alliance</taxon>
        <taxon>Heliantheae</taxon>
        <taxon>Helianthus</taxon>
    </lineage>
</organism>
<reference evidence="2" key="3">
    <citation type="submission" date="2020-06" db="EMBL/GenBank/DDBJ databases">
        <title>Helianthus annuus Genome sequencing and assembly Release 2.</title>
        <authorList>
            <person name="Gouzy J."/>
            <person name="Langlade N."/>
            <person name="Munos S."/>
        </authorList>
    </citation>
    <scope>NUCLEOTIDE SEQUENCE</scope>
    <source>
        <tissue evidence="2">Leaves</tissue>
    </source>
</reference>
<gene>
    <name evidence="3" type="ORF">HannXRQ_Chr15g0470241</name>
    <name evidence="2" type="ORF">HanXRQr2_Chr15g0679011</name>
</gene>
<evidence type="ECO:0000313" key="2">
    <source>
        <dbReference type="EMBL" id="KAF5763331.1"/>
    </source>
</evidence>
<proteinExistence type="predicted"/>
<dbReference type="STRING" id="4232.A0A251S5Y9"/>
<dbReference type="EMBL" id="MNCJ02000330">
    <property type="protein sequence ID" value="KAF5763331.1"/>
    <property type="molecule type" value="Genomic_DNA"/>
</dbReference>
<reference evidence="2 4" key="1">
    <citation type="journal article" date="2017" name="Nature">
        <title>The sunflower genome provides insights into oil metabolism, flowering and Asterid evolution.</title>
        <authorList>
            <person name="Badouin H."/>
            <person name="Gouzy J."/>
            <person name="Grassa C.J."/>
            <person name="Murat F."/>
            <person name="Staton S.E."/>
            <person name="Cottret L."/>
            <person name="Lelandais-Briere C."/>
            <person name="Owens G.L."/>
            <person name="Carrere S."/>
            <person name="Mayjonade B."/>
            <person name="Legrand L."/>
            <person name="Gill N."/>
            <person name="Kane N.C."/>
            <person name="Bowers J.E."/>
            <person name="Hubner S."/>
            <person name="Bellec A."/>
            <person name="Berard A."/>
            <person name="Berges H."/>
            <person name="Blanchet N."/>
            <person name="Boniface M.C."/>
            <person name="Brunel D."/>
            <person name="Catrice O."/>
            <person name="Chaidir N."/>
            <person name="Claudel C."/>
            <person name="Donnadieu C."/>
            <person name="Faraut T."/>
            <person name="Fievet G."/>
            <person name="Helmstetter N."/>
            <person name="King M."/>
            <person name="Knapp S.J."/>
            <person name="Lai Z."/>
            <person name="Le Paslier M.C."/>
            <person name="Lippi Y."/>
            <person name="Lorenzon L."/>
            <person name="Mandel J.R."/>
            <person name="Marage G."/>
            <person name="Marchand G."/>
            <person name="Marquand E."/>
            <person name="Bret-Mestries E."/>
            <person name="Morien E."/>
            <person name="Nambeesan S."/>
            <person name="Nguyen T."/>
            <person name="Pegot-Espagnet P."/>
            <person name="Pouilly N."/>
            <person name="Raftis F."/>
            <person name="Sallet E."/>
            <person name="Schiex T."/>
            <person name="Thomas J."/>
            <person name="Vandecasteele C."/>
            <person name="Vares D."/>
            <person name="Vear F."/>
            <person name="Vautrin S."/>
            <person name="Crespi M."/>
            <person name="Mangin B."/>
            <person name="Burke J.M."/>
            <person name="Salse J."/>
            <person name="Munos S."/>
            <person name="Vincourt P."/>
            <person name="Rieseberg L.H."/>
            <person name="Langlade N.B."/>
        </authorList>
    </citation>
    <scope>NUCLEOTIDE SEQUENCE [LARGE SCALE GENOMIC DNA]</scope>
    <source>
        <strain evidence="4">cv. SF193</strain>
        <tissue evidence="2">Leaves</tissue>
    </source>
</reference>
<dbReference type="FunCoup" id="A0A251S5Y9">
    <property type="interactions" value="1122"/>
</dbReference>
<evidence type="ECO:0000256" key="1">
    <source>
        <dbReference type="SAM" id="SignalP"/>
    </source>
</evidence>
<dbReference type="OMA" id="TIGIKCH"/>
<feature type="signal peptide" evidence="1">
    <location>
        <begin position="1"/>
        <end position="24"/>
    </location>
</feature>
<dbReference type="EMBL" id="CM007904">
    <property type="protein sequence ID" value="OTF94269.1"/>
    <property type="molecule type" value="Genomic_DNA"/>
</dbReference>
<dbReference type="Pfam" id="PF01190">
    <property type="entry name" value="Pollen_Ole_e_1"/>
    <property type="match status" value="1"/>
</dbReference>
<accession>A0A251S5Y9</accession>
<dbReference type="OrthoDB" id="744797at2759"/>
<protein>
    <submittedName>
        <fullName evidence="2">Protodermal factor 1</fullName>
    </submittedName>
    <submittedName>
        <fullName evidence="3">Putative pollen Ole e 1 allergen and extensin family protein</fullName>
    </submittedName>
</protein>